<feature type="transmembrane region" description="Helical" evidence="1">
    <location>
        <begin position="186"/>
        <end position="203"/>
    </location>
</feature>
<comment type="caution">
    <text evidence="2">The sequence shown here is derived from an EMBL/GenBank/DDBJ whole genome shotgun (WGS) entry which is preliminary data.</text>
</comment>
<protein>
    <submittedName>
        <fullName evidence="2">Uncharacterized protein</fullName>
    </submittedName>
</protein>
<keyword evidence="1" id="KW-0472">Membrane</keyword>
<sequence>MKHVEYYSLTLGDPEILAIYWEGEGNDIIIKLDNNIIEEIPNHKEIMNGKEIILPDGRRLCVKLNLGTWDPEKLTLSVFLDSQKLDVKKDYTNLDFEKLTENSLLNEINEENIFKTACETYIQGKYDIARKLFQKQVDINNNSDEAIISKAQLYFIKSNPQNTIYYLSWFWCLVLFNYFINHDAGFIFFAVIIQSIFWIYCSFRWPSVFQAKKTLSVAIGWLWFIGLSTTIIGILELSHITNINNTYITNSTPSDTNENLVTLGFGFIMLLLAYLTAKTTYLQGIYILFIATIIWTYDSASVLQLLALSFISSDVKLGIPIYGSALVHIVALKSIIQGIGACRGLAVLSETDATKEIQEEDNPLEFHFDFVNKNNKLILDYINKNRPLIILIIIPTIFLLLLFIVNITSEIIYKLYQLYIMW</sequence>
<evidence type="ECO:0000313" key="3">
    <source>
        <dbReference type="Proteomes" id="UP000249396"/>
    </source>
</evidence>
<keyword evidence="1" id="KW-0812">Transmembrane</keyword>
<feature type="transmembrane region" description="Helical" evidence="1">
    <location>
        <begin position="284"/>
        <end position="311"/>
    </location>
</feature>
<proteinExistence type="predicted"/>
<dbReference type="EMBL" id="QJPH01000195">
    <property type="protein sequence ID" value="PZN83007.1"/>
    <property type="molecule type" value="Genomic_DNA"/>
</dbReference>
<evidence type="ECO:0000313" key="2">
    <source>
        <dbReference type="EMBL" id="PZN83007.1"/>
    </source>
</evidence>
<feature type="transmembrane region" description="Helical" evidence="1">
    <location>
        <begin position="260"/>
        <end position="277"/>
    </location>
</feature>
<gene>
    <name evidence="2" type="ORF">DM484_05515</name>
</gene>
<name>A0A2W4TKR9_9GAMM</name>
<evidence type="ECO:0000256" key="1">
    <source>
        <dbReference type="SAM" id="Phobius"/>
    </source>
</evidence>
<feature type="transmembrane region" description="Helical" evidence="1">
    <location>
        <begin position="388"/>
        <end position="413"/>
    </location>
</feature>
<organism evidence="2 3">
    <name type="scientific">Candidatus Methylumidiphilus alinenensis</name>
    <dbReference type="NCBI Taxonomy" id="2202197"/>
    <lineage>
        <taxon>Bacteria</taxon>
        <taxon>Pseudomonadati</taxon>
        <taxon>Pseudomonadota</taxon>
        <taxon>Gammaproteobacteria</taxon>
        <taxon>Methylococcales</taxon>
        <taxon>Candidatus Methylumidiphilus</taxon>
    </lineage>
</organism>
<dbReference type="AlphaFoldDB" id="A0A2W4TKR9"/>
<keyword evidence="1" id="KW-1133">Transmembrane helix</keyword>
<feature type="transmembrane region" description="Helical" evidence="1">
    <location>
        <begin position="163"/>
        <end position="180"/>
    </location>
</feature>
<feature type="transmembrane region" description="Helical" evidence="1">
    <location>
        <begin position="215"/>
        <end position="240"/>
    </location>
</feature>
<dbReference type="Proteomes" id="UP000249396">
    <property type="component" value="Unassembled WGS sequence"/>
</dbReference>
<accession>A0A2W4TKR9</accession>
<reference evidence="2 3" key="1">
    <citation type="journal article" date="2018" name="Aquat. Microb. Ecol.">
        <title>Gammaproteobacterial methanotrophs dominate.</title>
        <authorList>
            <person name="Rissanen A.J."/>
            <person name="Saarenheimo J."/>
            <person name="Tiirola M."/>
            <person name="Peura S."/>
            <person name="Aalto S.L."/>
            <person name="Karvinen A."/>
            <person name="Nykanen H."/>
        </authorList>
    </citation>
    <scope>NUCLEOTIDE SEQUENCE [LARGE SCALE GENOMIC DNA]</scope>
    <source>
        <strain evidence="2">AMbin10</strain>
    </source>
</reference>